<dbReference type="Proteomes" id="UP001370348">
    <property type="component" value="Chromosome"/>
</dbReference>
<feature type="chain" id="PRO_5047157186" evidence="1">
    <location>
        <begin position="23"/>
        <end position="184"/>
    </location>
</feature>
<keyword evidence="1" id="KW-0732">Signal</keyword>
<gene>
    <name evidence="2" type="ORF">LZC94_06225</name>
</gene>
<keyword evidence="3" id="KW-1185">Reference proteome</keyword>
<proteinExistence type="predicted"/>
<accession>A0ABZ2M0Y9</accession>
<feature type="signal peptide" evidence="1">
    <location>
        <begin position="1"/>
        <end position="22"/>
    </location>
</feature>
<evidence type="ECO:0000256" key="1">
    <source>
        <dbReference type="SAM" id="SignalP"/>
    </source>
</evidence>
<organism evidence="2 3">
    <name type="scientific">Pendulispora albinea</name>
    <dbReference type="NCBI Taxonomy" id="2741071"/>
    <lineage>
        <taxon>Bacteria</taxon>
        <taxon>Pseudomonadati</taxon>
        <taxon>Myxococcota</taxon>
        <taxon>Myxococcia</taxon>
        <taxon>Myxococcales</taxon>
        <taxon>Sorangiineae</taxon>
        <taxon>Pendulisporaceae</taxon>
        <taxon>Pendulispora</taxon>
    </lineage>
</organism>
<dbReference type="RefSeq" id="WP_394826494.1">
    <property type="nucleotide sequence ID" value="NZ_CP089984.1"/>
</dbReference>
<name>A0ABZ2M0Y9_9BACT</name>
<reference evidence="2 3" key="1">
    <citation type="submission" date="2021-12" db="EMBL/GenBank/DDBJ databases">
        <title>Discovery of the Pendulisporaceae a myxobacterial family with distinct sporulation behavior and unique specialized metabolism.</title>
        <authorList>
            <person name="Garcia R."/>
            <person name="Popoff A."/>
            <person name="Bader C.D."/>
            <person name="Loehr J."/>
            <person name="Walesch S."/>
            <person name="Walt C."/>
            <person name="Boldt J."/>
            <person name="Bunk B."/>
            <person name="Haeckl F.J.F.P.J."/>
            <person name="Gunesch A.P."/>
            <person name="Birkelbach J."/>
            <person name="Nuebel U."/>
            <person name="Pietschmann T."/>
            <person name="Bach T."/>
            <person name="Mueller R."/>
        </authorList>
    </citation>
    <scope>NUCLEOTIDE SEQUENCE [LARGE SCALE GENOMIC DNA]</scope>
    <source>
        <strain evidence="2 3">MSr11954</strain>
    </source>
</reference>
<evidence type="ECO:0000313" key="3">
    <source>
        <dbReference type="Proteomes" id="UP001370348"/>
    </source>
</evidence>
<dbReference type="EMBL" id="CP089984">
    <property type="protein sequence ID" value="WXB16864.1"/>
    <property type="molecule type" value="Genomic_DNA"/>
</dbReference>
<protein>
    <submittedName>
        <fullName evidence="2">Uncharacterized protein</fullName>
    </submittedName>
</protein>
<evidence type="ECO:0000313" key="2">
    <source>
        <dbReference type="EMBL" id="WXB16864.1"/>
    </source>
</evidence>
<sequence length="184" mass="18134">MRKFASAAVLSMAFVFSTPSLAAAPSEQPPTRVRWYGYQTLLVDLASVGMVIAAGATKDGGPAVFGVGGYIFGGPVVHAIHGRYATGAISLLLRLGLPAAGGGLAYAAAGSCTTKRDGSGCEWEGLGKGLTTAFGASIGAGLAILIDGTALARETVPFAPSAPSVTASISPVPGGALFGASGTF</sequence>